<feature type="region of interest" description="Disordered" evidence="1">
    <location>
        <begin position="150"/>
        <end position="191"/>
    </location>
</feature>
<dbReference type="EMBL" id="WHWC01000011">
    <property type="protein sequence ID" value="KAG8373233.1"/>
    <property type="molecule type" value="Genomic_DNA"/>
</dbReference>
<feature type="compositionally biased region" description="Polar residues" evidence="1">
    <location>
        <begin position="75"/>
        <end position="98"/>
    </location>
</feature>
<proteinExistence type="predicted"/>
<dbReference type="Proteomes" id="UP000826271">
    <property type="component" value="Unassembled WGS sequence"/>
</dbReference>
<protein>
    <submittedName>
        <fullName evidence="2">Uncharacterized protein</fullName>
    </submittedName>
</protein>
<dbReference type="AlphaFoldDB" id="A0AAV6WSS1"/>
<feature type="region of interest" description="Disordered" evidence="1">
    <location>
        <begin position="1"/>
        <end position="30"/>
    </location>
</feature>
<feature type="compositionally biased region" description="Basic residues" evidence="1">
    <location>
        <begin position="1"/>
        <end position="13"/>
    </location>
</feature>
<evidence type="ECO:0000313" key="3">
    <source>
        <dbReference type="Proteomes" id="UP000826271"/>
    </source>
</evidence>
<name>A0AAV6WSS1_9LAMI</name>
<feature type="region of interest" description="Disordered" evidence="1">
    <location>
        <begin position="75"/>
        <end position="101"/>
    </location>
</feature>
<sequence>MGGGKRGRRGSRKRTSEPWPAAAAQHDDDAFQCDDHQALRSSPASLRYVTRSACGSLTQCVTLSSPLKNPIPCIGTTTSHPPTLSGNRDNASQKSTSRLPHEDPVIHSATAASSRYSGLANNTGLPYSHNNATDVDMSISAESAPINKHRSDLDNLTSKPRPVHYEPSKGDYVLPHGENQPEKSIKNPGRAQSNITEFAKRLRDDLEDDPEEVESALDPTLEDVNGHKVKREFEPLVRSIFNKYGDITRESNFASPNLRSLLLEHLMDNWSGKTSLI</sequence>
<gene>
    <name evidence="2" type="ORF">BUALT_Bualt11G0002400</name>
</gene>
<evidence type="ECO:0000313" key="2">
    <source>
        <dbReference type="EMBL" id="KAG8373233.1"/>
    </source>
</evidence>
<keyword evidence="3" id="KW-1185">Reference proteome</keyword>
<comment type="caution">
    <text evidence="2">The sequence shown here is derived from an EMBL/GenBank/DDBJ whole genome shotgun (WGS) entry which is preliminary data.</text>
</comment>
<reference evidence="2" key="1">
    <citation type="submission" date="2019-10" db="EMBL/GenBank/DDBJ databases">
        <authorList>
            <person name="Zhang R."/>
            <person name="Pan Y."/>
            <person name="Wang J."/>
            <person name="Ma R."/>
            <person name="Yu S."/>
        </authorList>
    </citation>
    <scope>NUCLEOTIDE SEQUENCE</scope>
    <source>
        <strain evidence="2">LA-IB0</strain>
        <tissue evidence="2">Leaf</tissue>
    </source>
</reference>
<dbReference type="PANTHER" id="PTHR35358:SF10">
    <property type="entry name" value="PLANT PHOSPHOLIPASE-LIKE PROTEIN"/>
    <property type="match status" value="1"/>
</dbReference>
<organism evidence="2 3">
    <name type="scientific">Buddleja alternifolia</name>
    <dbReference type="NCBI Taxonomy" id="168488"/>
    <lineage>
        <taxon>Eukaryota</taxon>
        <taxon>Viridiplantae</taxon>
        <taxon>Streptophyta</taxon>
        <taxon>Embryophyta</taxon>
        <taxon>Tracheophyta</taxon>
        <taxon>Spermatophyta</taxon>
        <taxon>Magnoliopsida</taxon>
        <taxon>eudicotyledons</taxon>
        <taxon>Gunneridae</taxon>
        <taxon>Pentapetalae</taxon>
        <taxon>asterids</taxon>
        <taxon>lamiids</taxon>
        <taxon>Lamiales</taxon>
        <taxon>Scrophulariaceae</taxon>
        <taxon>Buddlejeae</taxon>
        <taxon>Buddleja</taxon>
    </lineage>
</organism>
<dbReference type="PANTHER" id="PTHR35358">
    <property type="entry name" value="OS06G0711100 PROTEIN"/>
    <property type="match status" value="1"/>
</dbReference>
<accession>A0AAV6WSS1</accession>
<evidence type="ECO:0000256" key="1">
    <source>
        <dbReference type="SAM" id="MobiDB-lite"/>
    </source>
</evidence>